<dbReference type="CDD" id="cd07762">
    <property type="entry name" value="CYTH-like_Pase_1"/>
    <property type="match status" value="1"/>
</dbReference>
<sequence length="196" mass="23269">MPELEIEFKNLLNENEYSTLYDTFFENVEGHSLVNYYIDTPDLELRRNTLLLRVRLTSGKQVMTLKAPTIKGVLEFHAEVNYDLDSMKHIGESEIPEVIAHEIEKRGIRVEDLKVYGRLATERRETEYKGGLLVLDKCSYLDTTDYEIEYEVSDYDKGETIFNRLMEKHDIDRRDEVTKSERFYRVLRKEKDDAIW</sequence>
<dbReference type="PROSITE" id="PS51707">
    <property type="entry name" value="CYTH"/>
    <property type="match status" value="1"/>
</dbReference>
<dbReference type="AlphaFoldDB" id="A0A285UW37"/>
<evidence type="ECO:0000313" key="2">
    <source>
        <dbReference type="EMBL" id="SOC44926.1"/>
    </source>
</evidence>
<proteinExistence type="predicted"/>
<protein>
    <submittedName>
        <fullName evidence="2">Uncharacterized protein YjbK</fullName>
    </submittedName>
</protein>
<evidence type="ECO:0000313" key="3">
    <source>
        <dbReference type="Proteomes" id="UP000219412"/>
    </source>
</evidence>
<dbReference type="PIRSF" id="PIRSF012526">
    <property type="entry name" value="CYTH_UCP012526"/>
    <property type="match status" value="1"/>
</dbReference>
<feature type="domain" description="CYTH" evidence="1">
    <location>
        <begin position="3"/>
        <end position="190"/>
    </location>
</feature>
<dbReference type="InterPro" id="IPR033469">
    <property type="entry name" value="CYTH-like_dom_sf"/>
</dbReference>
<dbReference type="RefSeq" id="WP_097042708.1">
    <property type="nucleotide sequence ID" value="NZ_OBQF01000007.1"/>
</dbReference>
<dbReference type="Gene3D" id="2.40.320.10">
    <property type="entry name" value="Hypothetical Protein Pfu-838710-001"/>
    <property type="match status" value="1"/>
</dbReference>
<dbReference type="Pfam" id="PF01928">
    <property type="entry name" value="CYTH"/>
    <property type="match status" value="1"/>
</dbReference>
<dbReference type="InterPro" id="IPR023577">
    <property type="entry name" value="CYTH_domain"/>
</dbReference>
<reference evidence="3" key="1">
    <citation type="submission" date="2017-08" db="EMBL/GenBank/DDBJ databases">
        <authorList>
            <person name="Varghese N."/>
            <person name="Submissions S."/>
        </authorList>
    </citation>
    <scope>NUCLEOTIDE SEQUENCE [LARGE SCALE GENOMIC DNA]</scope>
    <source>
        <strain evidence="3">DSM 23173</strain>
    </source>
</reference>
<accession>A0A285UW37</accession>
<name>A0A285UW37_9STAP</name>
<keyword evidence="3" id="KW-1185">Reference proteome</keyword>
<gene>
    <name evidence="2" type="ORF">SAMN05878391_2530</name>
</gene>
<dbReference type="OrthoDB" id="384378at2"/>
<dbReference type="SMART" id="SM01118">
    <property type="entry name" value="CYTH"/>
    <property type="match status" value="1"/>
</dbReference>
<dbReference type="EMBL" id="OBQF01000007">
    <property type="protein sequence ID" value="SOC44926.1"/>
    <property type="molecule type" value="Genomic_DNA"/>
</dbReference>
<dbReference type="Proteomes" id="UP000219412">
    <property type="component" value="Unassembled WGS sequence"/>
</dbReference>
<dbReference type="SUPFAM" id="SSF55154">
    <property type="entry name" value="CYTH-like phosphatases"/>
    <property type="match status" value="1"/>
</dbReference>
<dbReference type="InterPro" id="IPR009195">
    <property type="entry name" value="Uncharacterised_YjbK"/>
</dbReference>
<evidence type="ECO:0000259" key="1">
    <source>
        <dbReference type="PROSITE" id="PS51707"/>
    </source>
</evidence>
<organism evidence="2 3">
    <name type="scientific">Salinicoccus kekensis</name>
    <dbReference type="NCBI Taxonomy" id="714307"/>
    <lineage>
        <taxon>Bacteria</taxon>
        <taxon>Bacillati</taxon>
        <taxon>Bacillota</taxon>
        <taxon>Bacilli</taxon>
        <taxon>Bacillales</taxon>
        <taxon>Staphylococcaceae</taxon>
        <taxon>Salinicoccus</taxon>
    </lineage>
</organism>